<evidence type="ECO:0000313" key="5">
    <source>
        <dbReference type="Proteomes" id="UP000050509"/>
    </source>
</evidence>
<reference evidence="4 5" key="1">
    <citation type="submission" date="2015-09" db="EMBL/GenBank/DDBJ databases">
        <title>Draft genome sequence of Kouleothrix aurantiaca JCM 19913.</title>
        <authorList>
            <person name="Hemp J."/>
        </authorList>
    </citation>
    <scope>NUCLEOTIDE SEQUENCE [LARGE SCALE GENOMIC DNA]</scope>
    <source>
        <strain evidence="4 5">COM-B</strain>
    </source>
</reference>
<dbReference type="Proteomes" id="UP000050509">
    <property type="component" value="Unassembled WGS sequence"/>
</dbReference>
<feature type="non-terminal residue" evidence="4">
    <location>
        <position position="1"/>
    </location>
</feature>
<evidence type="ECO:0000256" key="3">
    <source>
        <dbReference type="SAM" id="Phobius"/>
    </source>
</evidence>
<keyword evidence="3" id="KW-1133">Transmembrane helix</keyword>
<protein>
    <recommendedName>
        <fullName evidence="6">DUF4352 domain-containing protein</fullName>
    </recommendedName>
</protein>
<feature type="region of interest" description="Disordered" evidence="2">
    <location>
        <begin position="101"/>
        <end position="138"/>
    </location>
</feature>
<comment type="caution">
    <text evidence="4">The sequence shown here is derived from an EMBL/GenBank/DDBJ whole genome shotgun (WGS) entry which is preliminary data.</text>
</comment>
<evidence type="ECO:0008006" key="6">
    <source>
        <dbReference type="Google" id="ProtNLM"/>
    </source>
</evidence>
<keyword evidence="3" id="KW-0472">Membrane</keyword>
<dbReference type="EMBL" id="LJCR01001436">
    <property type="protein sequence ID" value="KPV50363.1"/>
    <property type="molecule type" value="Genomic_DNA"/>
</dbReference>
<sequence>RSAARRGSTPIRSDDDDDYDLRSANVRRSGPSPLLLGLLGLIVAVLACVVIYSFFLRGRGPQVAVNATNTAATAMAGGLNPTAPLPGDGTVPITSTADIGATPAITSTGTTTTTVPVASNGEPTAAPPAQPAGGNVPAAAANPNLQVVGIGEQLQANGWTYTYPNPNYVVVLGKQVGSFTANGNYVHVLAYVANNTGTDQPMPAGFFALKDAQGNVYPALPQASSAFVQRGVNADVGMEDAVPANGVLTSLYLVFDVPSGAQNLTLFAAGNNGQGWQVLNAVP</sequence>
<name>A0A0P9F1T3_9CHLR</name>
<feature type="compositionally biased region" description="Low complexity" evidence="2">
    <location>
        <begin position="101"/>
        <end position="124"/>
    </location>
</feature>
<gene>
    <name evidence="4" type="ORF">SE17_27380</name>
</gene>
<evidence type="ECO:0000256" key="2">
    <source>
        <dbReference type="SAM" id="MobiDB-lite"/>
    </source>
</evidence>
<organism evidence="4 5">
    <name type="scientific">Kouleothrix aurantiaca</name>
    <dbReference type="NCBI Taxonomy" id="186479"/>
    <lineage>
        <taxon>Bacteria</taxon>
        <taxon>Bacillati</taxon>
        <taxon>Chloroflexota</taxon>
        <taxon>Chloroflexia</taxon>
        <taxon>Chloroflexales</taxon>
        <taxon>Roseiflexineae</taxon>
        <taxon>Roseiflexaceae</taxon>
        <taxon>Kouleothrix</taxon>
    </lineage>
</organism>
<keyword evidence="5" id="KW-1185">Reference proteome</keyword>
<accession>A0A0P9F1T3</accession>
<keyword evidence="3" id="KW-0812">Transmembrane</keyword>
<keyword evidence="1" id="KW-0732">Signal</keyword>
<evidence type="ECO:0000313" key="4">
    <source>
        <dbReference type="EMBL" id="KPV50363.1"/>
    </source>
</evidence>
<evidence type="ECO:0000256" key="1">
    <source>
        <dbReference type="ARBA" id="ARBA00022729"/>
    </source>
</evidence>
<proteinExistence type="predicted"/>
<dbReference type="InterPro" id="IPR029050">
    <property type="entry name" value="Immunoprotect_excell_Ig-like"/>
</dbReference>
<dbReference type="Gene3D" id="2.60.40.1240">
    <property type="match status" value="1"/>
</dbReference>
<dbReference type="AlphaFoldDB" id="A0A0P9F1T3"/>
<feature type="transmembrane region" description="Helical" evidence="3">
    <location>
        <begin position="34"/>
        <end position="55"/>
    </location>
</feature>